<proteinExistence type="predicted"/>
<sequence>MKPPHELDERVVVAESVGPRAVGSRCSGLLLKVGPEVFGKALLGALVETGRCTRPRATPVYSEGEPVFFEFLQFRSCLAAIPCPSVRVPRPCIVVHGLMARACRSPVSKKENRALPLYVLAIEVIHGNVLLLL</sequence>
<dbReference type="Proteomes" id="UP000239757">
    <property type="component" value="Unassembled WGS sequence"/>
</dbReference>
<reference evidence="1 2" key="1">
    <citation type="submission" date="2015-01" db="EMBL/GenBank/DDBJ databases">
        <title>Genome of allotetraploid Gossypium barbadense reveals genomic plasticity and fiber elongation in cotton evolution.</title>
        <authorList>
            <person name="Chen X."/>
            <person name="Liu X."/>
            <person name="Zhao B."/>
            <person name="Zheng H."/>
            <person name="Hu Y."/>
            <person name="Lu G."/>
            <person name="Yang C."/>
            <person name="Chen J."/>
            <person name="Shan C."/>
            <person name="Zhang L."/>
            <person name="Zhou Y."/>
            <person name="Wang L."/>
            <person name="Guo W."/>
            <person name="Bai Y."/>
            <person name="Ruan J."/>
            <person name="Shangguan X."/>
            <person name="Mao Y."/>
            <person name="Jiang J."/>
            <person name="Zhu Y."/>
            <person name="Lei J."/>
            <person name="Kang H."/>
            <person name="Chen S."/>
            <person name="He X."/>
            <person name="Wang R."/>
            <person name="Wang Y."/>
            <person name="Chen J."/>
            <person name="Wang L."/>
            <person name="Yu S."/>
            <person name="Wang B."/>
            <person name="Wei J."/>
            <person name="Song S."/>
            <person name="Lu X."/>
            <person name="Gao Z."/>
            <person name="Gu W."/>
            <person name="Deng X."/>
            <person name="Ma D."/>
            <person name="Wang S."/>
            <person name="Liang W."/>
            <person name="Fang L."/>
            <person name="Cai C."/>
            <person name="Zhu X."/>
            <person name="Zhou B."/>
            <person name="Zhang Y."/>
            <person name="Chen Z."/>
            <person name="Xu S."/>
            <person name="Zhu R."/>
            <person name="Wang S."/>
            <person name="Zhang T."/>
            <person name="Zhao G."/>
        </authorList>
    </citation>
    <scope>NUCLEOTIDE SEQUENCE [LARGE SCALE GENOMIC DNA]</scope>
    <source>
        <strain evidence="2">cv. Xinhai21</strain>
        <tissue evidence="1">Leaf</tissue>
    </source>
</reference>
<organism evidence="1 2">
    <name type="scientific">Gossypium barbadense</name>
    <name type="common">Sea Island cotton</name>
    <name type="synonym">Hibiscus barbadensis</name>
    <dbReference type="NCBI Taxonomy" id="3634"/>
    <lineage>
        <taxon>Eukaryota</taxon>
        <taxon>Viridiplantae</taxon>
        <taxon>Streptophyta</taxon>
        <taxon>Embryophyta</taxon>
        <taxon>Tracheophyta</taxon>
        <taxon>Spermatophyta</taxon>
        <taxon>Magnoliopsida</taxon>
        <taxon>eudicotyledons</taxon>
        <taxon>Gunneridae</taxon>
        <taxon>Pentapetalae</taxon>
        <taxon>rosids</taxon>
        <taxon>malvids</taxon>
        <taxon>Malvales</taxon>
        <taxon>Malvaceae</taxon>
        <taxon>Malvoideae</taxon>
        <taxon>Gossypium</taxon>
    </lineage>
</organism>
<gene>
    <name evidence="1" type="ORF">GOBAR_AA33810</name>
</gene>
<name>A0A2P5W740_GOSBA</name>
<dbReference type="EMBL" id="KZ668817">
    <property type="protein sequence ID" value="PPR86881.1"/>
    <property type="molecule type" value="Genomic_DNA"/>
</dbReference>
<dbReference type="AlphaFoldDB" id="A0A2P5W740"/>
<accession>A0A2P5W740</accession>
<evidence type="ECO:0000313" key="1">
    <source>
        <dbReference type="EMBL" id="PPR86881.1"/>
    </source>
</evidence>
<evidence type="ECO:0000313" key="2">
    <source>
        <dbReference type="Proteomes" id="UP000239757"/>
    </source>
</evidence>
<protein>
    <submittedName>
        <fullName evidence="1">Uncharacterized protein</fullName>
    </submittedName>
</protein>